<organism evidence="1 2">
    <name type="scientific">Ixodes persulcatus</name>
    <name type="common">Taiga tick</name>
    <dbReference type="NCBI Taxonomy" id="34615"/>
    <lineage>
        <taxon>Eukaryota</taxon>
        <taxon>Metazoa</taxon>
        <taxon>Ecdysozoa</taxon>
        <taxon>Arthropoda</taxon>
        <taxon>Chelicerata</taxon>
        <taxon>Arachnida</taxon>
        <taxon>Acari</taxon>
        <taxon>Parasitiformes</taxon>
        <taxon>Ixodida</taxon>
        <taxon>Ixodoidea</taxon>
        <taxon>Ixodidae</taxon>
        <taxon>Ixodinae</taxon>
        <taxon>Ixodes</taxon>
    </lineage>
</organism>
<dbReference type="Proteomes" id="UP000805193">
    <property type="component" value="Unassembled WGS sequence"/>
</dbReference>
<keyword evidence="2" id="KW-1185">Reference proteome</keyword>
<evidence type="ECO:0000313" key="1">
    <source>
        <dbReference type="EMBL" id="KAG0410488.1"/>
    </source>
</evidence>
<sequence length="360" mass="42051">MYLQDLADFAFMHKDGGNDVDYNDDNSVDFDDFLDHEDRDSDEDTEDASETDMVKHEEQYTEIKEQMYRAKLATLKKQLAQLKEDSHPEYLKKLKRIEQVYHERRFMNDVFQTHEVERVEREYIQEKKAAVREFEEKKIDLRESLIMELEEKRRMVEAERSTIELTGDSMEVKSVTTRKLRRRPNDPLPMPEKRRKTSPNILCQPRGTLVKSMSIPRGLHTKRGSHTRSARGASSLTVSPQLNFLLDETDIIDDLKTLNKGKLPSMSKRLDCEGYGNGDHSSHIFDAKIEDGKLFYERKWYQRGQSVCVESKDMGRFYGVISTVGTSEFWMKKSHDGSKIKIHLSQLLKGKIILRRKSAC</sequence>
<reference evidence="1 2" key="1">
    <citation type="journal article" date="2020" name="Cell">
        <title>Large-Scale Comparative Analyses of Tick Genomes Elucidate Their Genetic Diversity and Vector Capacities.</title>
        <authorList>
            <consortium name="Tick Genome and Microbiome Consortium (TIGMIC)"/>
            <person name="Jia N."/>
            <person name="Wang J."/>
            <person name="Shi W."/>
            <person name="Du L."/>
            <person name="Sun Y."/>
            <person name="Zhan W."/>
            <person name="Jiang J.F."/>
            <person name="Wang Q."/>
            <person name="Zhang B."/>
            <person name="Ji P."/>
            <person name="Bell-Sakyi L."/>
            <person name="Cui X.M."/>
            <person name="Yuan T.T."/>
            <person name="Jiang B.G."/>
            <person name="Yang W.F."/>
            <person name="Lam T.T."/>
            <person name="Chang Q.C."/>
            <person name="Ding S.J."/>
            <person name="Wang X.J."/>
            <person name="Zhu J.G."/>
            <person name="Ruan X.D."/>
            <person name="Zhao L."/>
            <person name="Wei J.T."/>
            <person name="Ye R.Z."/>
            <person name="Que T.C."/>
            <person name="Du C.H."/>
            <person name="Zhou Y.H."/>
            <person name="Cheng J.X."/>
            <person name="Dai P.F."/>
            <person name="Guo W.B."/>
            <person name="Han X.H."/>
            <person name="Huang E.J."/>
            <person name="Li L.F."/>
            <person name="Wei W."/>
            <person name="Gao Y.C."/>
            <person name="Liu J.Z."/>
            <person name="Shao H.Z."/>
            <person name="Wang X."/>
            <person name="Wang C.C."/>
            <person name="Yang T.C."/>
            <person name="Huo Q.B."/>
            <person name="Li W."/>
            <person name="Chen H.Y."/>
            <person name="Chen S.E."/>
            <person name="Zhou L.G."/>
            <person name="Ni X.B."/>
            <person name="Tian J.H."/>
            <person name="Sheng Y."/>
            <person name="Liu T."/>
            <person name="Pan Y.S."/>
            <person name="Xia L.Y."/>
            <person name="Li J."/>
            <person name="Zhao F."/>
            <person name="Cao W.C."/>
        </authorList>
    </citation>
    <scope>NUCLEOTIDE SEQUENCE [LARGE SCALE GENOMIC DNA]</scope>
    <source>
        <strain evidence="1">Iper-2018</strain>
    </source>
</reference>
<comment type="caution">
    <text evidence="1">The sequence shown here is derived from an EMBL/GenBank/DDBJ whole genome shotgun (WGS) entry which is preliminary data.</text>
</comment>
<gene>
    <name evidence="1" type="ORF">HPB47_012411</name>
</gene>
<name>A0AC60NTP7_IXOPE</name>
<accession>A0AC60NTP7</accession>
<proteinExistence type="predicted"/>
<dbReference type="EMBL" id="JABSTQ010011517">
    <property type="protein sequence ID" value="KAG0410488.1"/>
    <property type="molecule type" value="Genomic_DNA"/>
</dbReference>
<protein>
    <submittedName>
        <fullName evidence="1">Uncharacterized protein</fullName>
    </submittedName>
</protein>
<evidence type="ECO:0000313" key="2">
    <source>
        <dbReference type="Proteomes" id="UP000805193"/>
    </source>
</evidence>